<dbReference type="EMBL" id="FQYT01000018">
    <property type="protein sequence ID" value="SHJ33715.1"/>
    <property type="molecule type" value="Genomic_DNA"/>
</dbReference>
<feature type="transmembrane region" description="Helical" evidence="5">
    <location>
        <begin position="129"/>
        <end position="156"/>
    </location>
</feature>
<feature type="transmembrane region" description="Helical" evidence="5">
    <location>
        <begin position="291"/>
        <end position="309"/>
    </location>
</feature>
<reference evidence="6 7" key="1">
    <citation type="submission" date="2016-11" db="EMBL/GenBank/DDBJ databases">
        <authorList>
            <person name="Jaros S."/>
            <person name="Januszkiewicz K."/>
            <person name="Wedrychowicz H."/>
        </authorList>
    </citation>
    <scope>NUCLEOTIDE SEQUENCE [LARGE SCALE GENOMIC DNA]</scope>
    <source>
        <strain evidence="6 7">DSM 15970</strain>
    </source>
</reference>
<dbReference type="STRING" id="1122934.SAMN02745691_01773"/>
<organism evidence="6 7">
    <name type="scientific">Parasporobacterium paucivorans DSM 15970</name>
    <dbReference type="NCBI Taxonomy" id="1122934"/>
    <lineage>
        <taxon>Bacteria</taxon>
        <taxon>Bacillati</taxon>
        <taxon>Bacillota</taxon>
        <taxon>Clostridia</taxon>
        <taxon>Lachnospirales</taxon>
        <taxon>Lachnospiraceae</taxon>
        <taxon>Parasporobacterium</taxon>
    </lineage>
</organism>
<feature type="transmembrane region" description="Helical" evidence="5">
    <location>
        <begin position="44"/>
        <end position="75"/>
    </location>
</feature>
<dbReference type="RefSeq" id="WP_073994059.1">
    <property type="nucleotide sequence ID" value="NZ_FQYT01000018.1"/>
</dbReference>
<evidence type="ECO:0000256" key="3">
    <source>
        <dbReference type="ARBA" id="ARBA00022989"/>
    </source>
</evidence>
<dbReference type="OrthoDB" id="9765532at2"/>
<gene>
    <name evidence="6" type="ORF">SAMN02745691_01773</name>
</gene>
<feature type="transmembrane region" description="Helical" evidence="5">
    <location>
        <begin position="87"/>
        <end position="106"/>
    </location>
</feature>
<evidence type="ECO:0000256" key="5">
    <source>
        <dbReference type="SAM" id="Phobius"/>
    </source>
</evidence>
<accession>A0A1M6IGX8</accession>
<dbReference type="PANTHER" id="PTHR10283:SF92">
    <property type="entry name" value="LOW-AFFINITY PHOSPHATE TRANSPORTER PHO91"/>
    <property type="match status" value="1"/>
</dbReference>
<proteinExistence type="predicted"/>
<keyword evidence="2 5" id="KW-0812">Transmembrane</keyword>
<dbReference type="GO" id="GO:0005315">
    <property type="term" value="F:phosphate transmembrane transporter activity"/>
    <property type="evidence" value="ECO:0007669"/>
    <property type="project" value="TreeGrafter"/>
</dbReference>
<protein>
    <submittedName>
        <fullName evidence="6">Solute carrier family 13 (Sodium-dependent dicarboxylate transporter), member 2/3/5</fullName>
    </submittedName>
</protein>
<evidence type="ECO:0000256" key="1">
    <source>
        <dbReference type="ARBA" id="ARBA00004141"/>
    </source>
</evidence>
<dbReference type="Proteomes" id="UP000184342">
    <property type="component" value="Unassembled WGS sequence"/>
</dbReference>
<feature type="transmembrane region" description="Helical" evidence="5">
    <location>
        <begin position="269"/>
        <end position="285"/>
    </location>
</feature>
<feature type="transmembrane region" description="Helical" evidence="5">
    <location>
        <begin position="357"/>
        <end position="375"/>
    </location>
</feature>
<dbReference type="PANTHER" id="PTHR10283">
    <property type="entry name" value="SOLUTE CARRIER FAMILY 13 MEMBER"/>
    <property type="match status" value="1"/>
</dbReference>
<feature type="transmembrane region" description="Helical" evidence="5">
    <location>
        <begin position="177"/>
        <end position="197"/>
    </location>
</feature>
<feature type="transmembrane region" description="Helical" evidence="5">
    <location>
        <begin position="222"/>
        <end position="242"/>
    </location>
</feature>
<feature type="transmembrane region" description="Helical" evidence="5">
    <location>
        <begin position="440"/>
        <end position="459"/>
    </location>
</feature>
<dbReference type="NCBIfam" id="TIGR00785">
    <property type="entry name" value="dass"/>
    <property type="match status" value="1"/>
</dbReference>
<feature type="transmembrane region" description="Helical" evidence="5">
    <location>
        <begin position="12"/>
        <end position="32"/>
    </location>
</feature>
<keyword evidence="3 5" id="KW-1133">Transmembrane helix</keyword>
<dbReference type="Pfam" id="PF00939">
    <property type="entry name" value="Na_sulph_symp"/>
    <property type="match status" value="1"/>
</dbReference>
<feature type="transmembrane region" description="Helical" evidence="5">
    <location>
        <begin position="321"/>
        <end position="345"/>
    </location>
</feature>
<dbReference type="GO" id="GO:0005886">
    <property type="term" value="C:plasma membrane"/>
    <property type="evidence" value="ECO:0007669"/>
    <property type="project" value="TreeGrafter"/>
</dbReference>
<feature type="transmembrane region" description="Helical" evidence="5">
    <location>
        <begin position="382"/>
        <end position="403"/>
    </location>
</feature>
<name>A0A1M6IGX8_9FIRM</name>
<evidence type="ECO:0000313" key="6">
    <source>
        <dbReference type="EMBL" id="SHJ33715.1"/>
    </source>
</evidence>
<dbReference type="AlphaFoldDB" id="A0A1M6IGX8"/>
<keyword evidence="7" id="KW-1185">Reference proteome</keyword>
<comment type="subcellular location">
    <subcellularLocation>
        <location evidence="1">Membrane</location>
        <topology evidence="1">Multi-pass membrane protein</topology>
    </subcellularLocation>
</comment>
<evidence type="ECO:0000256" key="4">
    <source>
        <dbReference type="ARBA" id="ARBA00023136"/>
    </source>
</evidence>
<evidence type="ECO:0000313" key="7">
    <source>
        <dbReference type="Proteomes" id="UP000184342"/>
    </source>
</evidence>
<feature type="transmembrane region" description="Helical" evidence="5">
    <location>
        <begin position="409"/>
        <end position="428"/>
    </location>
</feature>
<dbReference type="InterPro" id="IPR001898">
    <property type="entry name" value="SLC13A/DASS"/>
</dbReference>
<keyword evidence="4 5" id="KW-0472">Membrane</keyword>
<evidence type="ECO:0000256" key="2">
    <source>
        <dbReference type="ARBA" id="ARBA00022692"/>
    </source>
</evidence>
<sequence length="460" mass="49654">MSVKKTESSSTRNAIIVIITIVLYFVLSNLPTPQGLTIEGQKSIALMICALIVWITEVIPMGPASLLFAVLMVIIKTATPPQMAANFMPLTTFFCISCFIIGQALLDTGLGNRIVVLLLKASKNRPKRMLLLSMCVTSLISLVIANLALSAMMVPLMLKIFQENNMKPKESNFAKSMLIGIPIAISIGGAGTPAGALPNYQALALASEISGTPITFLDWVKWGIPFAVIMTPIAYFAIVAIFKPEVKELVSINMDAQVKELGKLKYKEISFMVIFALLILSWFVTDIPMPVSAIIACGIFFLPKIEILNAEGFKKAINWNIIMLICGSTALALTIFQTGAAKWLAESVLSPFKEMNPLILIAVAVLLTIYMHLLVPVNPSLVAILIPVIAIFAPTAGIPVAALVLPVAYAINAAFLLPLDPVFAVTYASGYYTMKDLPKAGVPLSIVWTIVMVIIMAIVL</sequence>